<dbReference type="Proteomes" id="UP000232722">
    <property type="component" value="Unassembled WGS sequence"/>
</dbReference>
<reference evidence="2 3" key="1">
    <citation type="submission" date="2016-04" db="EMBL/GenBank/DDBJ databases">
        <title>Genome analyses suggest a sexual origin of heterokaryosis in a supposedly ancient asexual fungus.</title>
        <authorList>
            <person name="Ropars J."/>
            <person name="Sedzielewska K."/>
            <person name="Noel J."/>
            <person name="Charron P."/>
            <person name="Farinelli L."/>
            <person name="Marton T."/>
            <person name="Kruger M."/>
            <person name="Pelin A."/>
            <person name="Brachmann A."/>
            <person name="Corradi N."/>
        </authorList>
    </citation>
    <scope>NUCLEOTIDE SEQUENCE [LARGE SCALE GENOMIC DNA]</scope>
    <source>
        <strain evidence="2 3">A5</strain>
    </source>
</reference>
<proteinExistence type="predicted"/>
<gene>
    <name evidence="2" type="ORF">RhiirA5_507811</name>
</gene>
<dbReference type="VEuPathDB" id="FungiDB:RhiirA1_458635"/>
<name>A0A2N0NH40_9GLOM</name>
<comment type="caution">
    <text evidence="2">The sequence shown here is derived from an EMBL/GenBank/DDBJ whole genome shotgun (WGS) entry which is preliminary data.</text>
</comment>
<keyword evidence="1" id="KW-0732">Signal</keyword>
<feature type="signal peptide" evidence="1">
    <location>
        <begin position="1"/>
        <end position="19"/>
    </location>
</feature>
<organism evidence="2 3">
    <name type="scientific">Rhizophagus irregularis</name>
    <dbReference type="NCBI Taxonomy" id="588596"/>
    <lineage>
        <taxon>Eukaryota</taxon>
        <taxon>Fungi</taxon>
        <taxon>Fungi incertae sedis</taxon>
        <taxon>Mucoromycota</taxon>
        <taxon>Glomeromycotina</taxon>
        <taxon>Glomeromycetes</taxon>
        <taxon>Glomerales</taxon>
        <taxon>Glomeraceae</taxon>
        <taxon>Rhizophagus</taxon>
    </lineage>
</organism>
<sequence>MKYIVFIIVFLNTFSNTFAWRFNYDCTDISILDIKFIQYDQVAVTVHGPQRISHPGYYPCCLQQGPMIIGNYKIYTYYQNDPIATIWEGRQWVNGYSEDNLVDSYDCVYGPQPDCDKVYQGAIDYTRTDNFTVSRFFPPGEKVTLSMDIYAHCTYDSSTSCYQGCTLNYITDYNLQK</sequence>
<dbReference type="EMBL" id="LLXJ01007076">
    <property type="protein sequence ID" value="PKB93874.1"/>
    <property type="molecule type" value="Genomic_DNA"/>
</dbReference>
<feature type="chain" id="PRO_5014657756" evidence="1">
    <location>
        <begin position="20"/>
        <end position="177"/>
    </location>
</feature>
<dbReference type="AlphaFoldDB" id="A0A2N0NH40"/>
<protein>
    <submittedName>
        <fullName evidence="2">Uncharacterized protein</fullName>
    </submittedName>
</protein>
<dbReference type="VEuPathDB" id="FungiDB:FUN_006249"/>
<evidence type="ECO:0000313" key="3">
    <source>
        <dbReference type="Proteomes" id="UP000232722"/>
    </source>
</evidence>
<dbReference type="VEuPathDB" id="FungiDB:RhiirFUN_010047"/>
<evidence type="ECO:0000313" key="2">
    <source>
        <dbReference type="EMBL" id="PKB93874.1"/>
    </source>
</evidence>
<accession>A0A2N0NH40</accession>
<evidence type="ECO:0000256" key="1">
    <source>
        <dbReference type="SAM" id="SignalP"/>
    </source>
</evidence>
<reference evidence="2 3" key="2">
    <citation type="submission" date="2017-09" db="EMBL/GenBank/DDBJ databases">
        <title>Extensive intraspecific genome diversity in a model arbuscular mycorrhizal fungus.</title>
        <authorList>
            <person name="Chen E.C."/>
            <person name="Morin E."/>
            <person name="Beaudet D."/>
            <person name="Noel J."/>
            <person name="Ndikumana S."/>
            <person name="Charron P."/>
            <person name="St-Onge C."/>
            <person name="Giorgi J."/>
            <person name="Grigoriev I.V."/>
            <person name="Roux C."/>
            <person name="Martin F.M."/>
            <person name="Corradi N."/>
        </authorList>
    </citation>
    <scope>NUCLEOTIDE SEQUENCE [LARGE SCALE GENOMIC DNA]</scope>
    <source>
        <strain evidence="2 3">A5</strain>
    </source>
</reference>